<keyword evidence="2" id="KW-0732">Signal</keyword>
<feature type="compositionally biased region" description="Polar residues" evidence="1">
    <location>
        <begin position="175"/>
        <end position="219"/>
    </location>
</feature>
<evidence type="ECO:0000256" key="1">
    <source>
        <dbReference type="SAM" id="MobiDB-lite"/>
    </source>
</evidence>
<evidence type="ECO:0000256" key="2">
    <source>
        <dbReference type="SAM" id="SignalP"/>
    </source>
</evidence>
<dbReference type="RefSeq" id="WP_120031055.1">
    <property type="nucleotide sequence ID" value="NZ_QVMU01000008.1"/>
</dbReference>
<sequence>MRYFILIAIFFSVSSWAVNKQVSDALMSPTLLLNQNRYAQAANTFHVQTNRMLTLESQLGAKKMWQAAGLAEVLAASSAEKNGDPIAYEYWANSVRYFLMGGSSWQQMQSQLHQQFEQANTQLNVNMTQGGVGANVDNDWLQLLSLLEVWDNKLGFFSYQSPSSELASKVVQPQLAPQNSTQPTRSGEQLKQYQPTKKLQITSGFRHTQTFTPQVVPENSENKREETLGKNIKHIDSTVISEPISLVEDIDAQETDVNQTSSTPITRGNLLGARSAQGVEATQRRSFAPIQDEN</sequence>
<name>A0A3A6QJP4_9VIBR</name>
<feature type="region of interest" description="Disordered" evidence="1">
    <location>
        <begin position="255"/>
        <end position="294"/>
    </location>
</feature>
<evidence type="ECO:0000313" key="4">
    <source>
        <dbReference type="Proteomes" id="UP000273252"/>
    </source>
</evidence>
<reference evidence="3 4" key="1">
    <citation type="submission" date="2018-08" db="EMBL/GenBank/DDBJ databases">
        <title>Vibrio isolated from the Eastern China Marginal Seas.</title>
        <authorList>
            <person name="Li Y."/>
        </authorList>
    </citation>
    <scope>NUCLEOTIDE SEQUENCE [LARGE SCALE GENOMIC DNA]</scope>
    <source>
        <strain evidence="3 4">BEI233</strain>
    </source>
</reference>
<comment type="caution">
    <text evidence="3">The sequence shown here is derived from an EMBL/GenBank/DDBJ whole genome shotgun (WGS) entry which is preliminary data.</text>
</comment>
<feature type="region of interest" description="Disordered" evidence="1">
    <location>
        <begin position="173"/>
        <end position="228"/>
    </location>
</feature>
<feature type="chain" id="PRO_5017350415" evidence="2">
    <location>
        <begin position="18"/>
        <end position="294"/>
    </location>
</feature>
<feature type="signal peptide" evidence="2">
    <location>
        <begin position="1"/>
        <end position="17"/>
    </location>
</feature>
<dbReference type="EMBL" id="QVMU01000008">
    <property type="protein sequence ID" value="RJX71395.1"/>
    <property type="molecule type" value="Genomic_DNA"/>
</dbReference>
<feature type="compositionally biased region" description="Polar residues" evidence="1">
    <location>
        <begin position="255"/>
        <end position="266"/>
    </location>
</feature>
<proteinExistence type="predicted"/>
<accession>A0A3A6QJP4</accession>
<organism evidence="3 4">
    <name type="scientific">Vibrio sinensis</name>
    <dbReference type="NCBI Taxonomy" id="2302434"/>
    <lineage>
        <taxon>Bacteria</taxon>
        <taxon>Pseudomonadati</taxon>
        <taxon>Pseudomonadota</taxon>
        <taxon>Gammaproteobacteria</taxon>
        <taxon>Vibrionales</taxon>
        <taxon>Vibrionaceae</taxon>
        <taxon>Vibrio</taxon>
    </lineage>
</organism>
<evidence type="ECO:0000313" key="3">
    <source>
        <dbReference type="EMBL" id="RJX71395.1"/>
    </source>
</evidence>
<keyword evidence="4" id="KW-1185">Reference proteome</keyword>
<protein>
    <submittedName>
        <fullName evidence="3">Uncharacterized protein</fullName>
    </submittedName>
</protein>
<dbReference type="AlphaFoldDB" id="A0A3A6QJP4"/>
<dbReference type="OrthoDB" id="5829988at2"/>
<gene>
    <name evidence="3" type="ORF">DZ860_10650</name>
</gene>
<dbReference type="Proteomes" id="UP000273252">
    <property type="component" value="Unassembled WGS sequence"/>
</dbReference>